<dbReference type="AlphaFoldDB" id="L7ES55"/>
<evidence type="ECO:0000256" key="1">
    <source>
        <dbReference type="SAM" id="MobiDB-lite"/>
    </source>
</evidence>
<evidence type="ECO:0000313" key="4">
    <source>
        <dbReference type="Proteomes" id="UP000010931"/>
    </source>
</evidence>
<evidence type="ECO:0000256" key="2">
    <source>
        <dbReference type="SAM" id="SignalP"/>
    </source>
</evidence>
<keyword evidence="2" id="KW-0732">Signal</keyword>
<name>L7ES55_STRT8</name>
<dbReference type="EMBL" id="AEJB01000656">
    <property type="protein sequence ID" value="ELP61714.1"/>
    <property type="molecule type" value="Genomic_DNA"/>
</dbReference>
<organism evidence="3 4">
    <name type="scientific">Streptomyces turgidiscabies (strain Car8)</name>
    <dbReference type="NCBI Taxonomy" id="698760"/>
    <lineage>
        <taxon>Bacteria</taxon>
        <taxon>Bacillati</taxon>
        <taxon>Actinomycetota</taxon>
        <taxon>Actinomycetes</taxon>
        <taxon>Kitasatosporales</taxon>
        <taxon>Streptomycetaceae</taxon>
        <taxon>Streptomyces</taxon>
    </lineage>
</organism>
<gene>
    <name evidence="3" type="ORF">STRTUCAR8_05911</name>
</gene>
<keyword evidence="4" id="KW-1185">Reference proteome</keyword>
<feature type="non-terminal residue" evidence="3">
    <location>
        <position position="77"/>
    </location>
</feature>
<evidence type="ECO:0000313" key="3">
    <source>
        <dbReference type="EMBL" id="ELP61714.1"/>
    </source>
</evidence>
<dbReference type="STRING" id="85558.T45_08680"/>
<accession>L7ES55</accession>
<feature type="region of interest" description="Disordered" evidence="1">
    <location>
        <begin position="26"/>
        <end position="77"/>
    </location>
</feature>
<evidence type="ECO:0008006" key="5">
    <source>
        <dbReference type="Google" id="ProtNLM"/>
    </source>
</evidence>
<comment type="caution">
    <text evidence="3">The sequence shown here is derived from an EMBL/GenBank/DDBJ whole genome shotgun (WGS) entry which is preliminary data.</text>
</comment>
<reference evidence="3 4" key="1">
    <citation type="journal article" date="2011" name="Plasmid">
        <title>Streptomyces turgidiscabies Car8 contains a modular pathogenicity island that shares virulence genes with other actinobacterial plant pathogens.</title>
        <authorList>
            <person name="Huguet-Tapia J.C."/>
            <person name="Badger J.H."/>
            <person name="Loria R."/>
            <person name="Pettis G.S."/>
        </authorList>
    </citation>
    <scope>NUCLEOTIDE SEQUENCE [LARGE SCALE GENOMIC DNA]</scope>
    <source>
        <strain evidence="3 4">Car8</strain>
    </source>
</reference>
<feature type="chain" id="PRO_5038674241" description="Lipoprotein" evidence="2">
    <location>
        <begin position="20"/>
        <end position="77"/>
    </location>
</feature>
<dbReference type="Proteomes" id="UP000010931">
    <property type="component" value="Unassembled WGS sequence"/>
</dbReference>
<feature type="signal peptide" evidence="2">
    <location>
        <begin position="1"/>
        <end position="19"/>
    </location>
</feature>
<dbReference type="PROSITE" id="PS51257">
    <property type="entry name" value="PROKAR_LIPOPROTEIN"/>
    <property type="match status" value="1"/>
</dbReference>
<feature type="compositionally biased region" description="Gly residues" evidence="1">
    <location>
        <begin position="53"/>
        <end position="68"/>
    </location>
</feature>
<sequence>MRPLHVPVRLAATVVAVVAAAGCMSVGDGDAGQVKPSHSAGQKGAKAPDGGSAVTGGGGSGWAGGSGGDAKHGHGKD</sequence>
<protein>
    <recommendedName>
        <fullName evidence="5">Lipoprotein</fullName>
    </recommendedName>
</protein>
<proteinExistence type="predicted"/>